<dbReference type="RefSeq" id="XP_031910174.1">
    <property type="nucleotide sequence ID" value="XM_032055498.1"/>
</dbReference>
<evidence type="ECO:0000313" key="1">
    <source>
        <dbReference type="EMBL" id="KAE8134111.1"/>
    </source>
</evidence>
<dbReference type="AlphaFoldDB" id="A0A5N6SK96"/>
<dbReference type="Proteomes" id="UP000325672">
    <property type="component" value="Unassembled WGS sequence"/>
</dbReference>
<dbReference type="OrthoDB" id="2013972at2759"/>
<dbReference type="GO" id="GO:0008168">
    <property type="term" value="F:methyltransferase activity"/>
    <property type="evidence" value="ECO:0007669"/>
    <property type="project" value="UniProtKB-KW"/>
</dbReference>
<keyword evidence="2" id="KW-1185">Reference proteome</keyword>
<sequence>MFEESSQKAHYSSILGADPLLIDDNSSGVEKNAGDDYSALTSASGLTSISASITDYRYENGRRYHAYREGIYIGPNDEAEQDRMGLVHHIYSLLLEGKLHLAPLSESHKRVLDLGTGTGLWAIDFADEHENAQVIGNDLSPIQPKWVPPNCQFEIDDFESDWLYRTPFDYIHARELSGCIGNIDKLFRQVFDHTSSGGYFELQAVSAHFLSDDDTAEKAVTAQEWMKKIREAGRKFGKPLDNACQWKQKLEEVGFVDVTETLLKIPLGTWPKDARMKELGKVGFVGELQAIETYTPALFTRVLGWSEEEMQVMMDKVKKELFDRSLHLYLPVHIVYGRKPGCDRGEPMENEDTTSLMLEQRLYST</sequence>
<dbReference type="EMBL" id="ML743607">
    <property type="protein sequence ID" value="KAE8134111.1"/>
    <property type="molecule type" value="Genomic_DNA"/>
</dbReference>
<dbReference type="PANTHER" id="PTHR43591">
    <property type="entry name" value="METHYLTRANSFERASE"/>
    <property type="match status" value="1"/>
</dbReference>
<protein>
    <submittedName>
        <fullName evidence="1">S-adenosyl-L-methionine-dependent methyltransferase</fullName>
    </submittedName>
</protein>
<gene>
    <name evidence="1" type="ORF">BDV38DRAFT_256180</name>
</gene>
<dbReference type="InterPro" id="IPR029063">
    <property type="entry name" value="SAM-dependent_MTases_sf"/>
</dbReference>
<keyword evidence="1" id="KW-0489">Methyltransferase</keyword>
<dbReference type="PANTHER" id="PTHR43591:SF31">
    <property type="entry name" value="LAEA-LIKE, PUTATIVE (AFU_ORTHOLOGUE AFUA_8G01930)-RELATED"/>
    <property type="match status" value="1"/>
</dbReference>
<proteinExistence type="predicted"/>
<keyword evidence="1" id="KW-0808">Transferase</keyword>
<dbReference type="CDD" id="cd02440">
    <property type="entry name" value="AdoMet_MTases"/>
    <property type="match status" value="1"/>
</dbReference>
<dbReference type="GO" id="GO:0032259">
    <property type="term" value="P:methylation"/>
    <property type="evidence" value="ECO:0007669"/>
    <property type="project" value="UniProtKB-KW"/>
</dbReference>
<evidence type="ECO:0000313" key="2">
    <source>
        <dbReference type="Proteomes" id="UP000325672"/>
    </source>
</evidence>
<accession>A0A5N6SK96</accession>
<reference evidence="1 2" key="1">
    <citation type="submission" date="2019-04" db="EMBL/GenBank/DDBJ databases">
        <title>Friends and foes A comparative genomics study of 23 Aspergillus species from section Flavi.</title>
        <authorList>
            <consortium name="DOE Joint Genome Institute"/>
            <person name="Kjaerbolling I."/>
            <person name="Vesth T."/>
            <person name="Frisvad J.C."/>
            <person name="Nybo J.L."/>
            <person name="Theobald S."/>
            <person name="Kildgaard S."/>
            <person name="Isbrandt T."/>
            <person name="Kuo A."/>
            <person name="Sato A."/>
            <person name="Lyhne E.K."/>
            <person name="Kogle M.E."/>
            <person name="Wiebenga A."/>
            <person name="Kun R.S."/>
            <person name="Lubbers R.J."/>
            <person name="Makela M.R."/>
            <person name="Barry K."/>
            <person name="Chovatia M."/>
            <person name="Clum A."/>
            <person name="Daum C."/>
            <person name="Haridas S."/>
            <person name="He G."/>
            <person name="LaButti K."/>
            <person name="Lipzen A."/>
            <person name="Mondo S."/>
            <person name="Riley R."/>
            <person name="Salamov A."/>
            <person name="Simmons B.A."/>
            <person name="Magnuson J.K."/>
            <person name="Henrissat B."/>
            <person name="Mortensen U.H."/>
            <person name="Larsen T.O."/>
            <person name="Devries R.P."/>
            <person name="Grigoriev I.V."/>
            <person name="Machida M."/>
            <person name="Baker S.E."/>
            <person name="Andersen M.R."/>
        </authorList>
    </citation>
    <scope>NUCLEOTIDE SEQUENCE [LARGE SCALE GENOMIC DNA]</scope>
    <source>
        <strain evidence="1 2">CBS 117625</strain>
    </source>
</reference>
<dbReference type="Gene3D" id="3.40.50.150">
    <property type="entry name" value="Vaccinia Virus protein VP39"/>
    <property type="match status" value="1"/>
</dbReference>
<dbReference type="SUPFAM" id="SSF53335">
    <property type="entry name" value="S-adenosyl-L-methionine-dependent methyltransferases"/>
    <property type="match status" value="1"/>
</dbReference>
<dbReference type="GeneID" id="43639708"/>
<organism evidence="1 2">
    <name type="scientific">Aspergillus pseudotamarii</name>
    <dbReference type="NCBI Taxonomy" id="132259"/>
    <lineage>
        <taxon>Eukaryota</taxon>
        <taxon>Fungi</taxon>
        <taxon>Dikarya</taxon>
        <taxon>Ascomycota</taxon>
        <taxon>Pezizomycotina</taxon>
        <taxon>Eurotiomycetes</taxon>
        <taxon>Eurotiomycetidae</taxon>
        <taxon>Eurotiales</taxon>
        <taxon>Aspergillaceae</taxon>
        <taxon>Aspergillus</taxon>
        <taxon>Aspergillus subgen. Circumdati</taxon>
    </lineage>
</organism>
<name>A0A5N6SK96_ASPPS</name>
<dbReference type="Pfam" id="PF13489">
    <property type="entry name" value="Methyltransf_23"/>
    <property type="match status" value="1"/>
</dbReference>